<protein>
    <submittedName>
        <fullName evidence="1">Uncharacterized protein</fullName>
    </submittedName>
</protein>
<reference evidence="1" key="3">
    <citation type="journal article" date="2017" name="Nature">
        <title>Genome sequence of the progenitor of the wheat D genome Aegilops tauschii.</title>
        <authorList>
            <person name="Luo M.C."/>
            <person name="Gu Y.Q."/>
            <person name="Puiu D."/>
            <person name="Wang H."/>
            <person name="Twardziok S.O."/>
            <person name="Deal K.R."/>
            <person name="Huo N."/>
            <person name="Zhu T."/>
            <person name="Wang L."/>
            <person name="Wang Y."/>
            <person name="McGuire P.E."/>
            <person name="Liu S."/>
            <person name="Long H."/>
            <person name="Ramasamy R.K."/>
            <person name="Rodriguez J.C."/>
            <person name="Van S.L."/>
            <person name="Yuan L."/>
            <person name="Wang Z."/>
            <person name="Xia Z."/>
            <person name="Xiao L."/>
            <person name="Anderson O.D."/>
            <person name="Ouyang S."/>
            <person name="Liang Y."/>
            <person name="Zimin A.V."/>
            <person name="Pertea G."/>
            <person name="Qi P."/>
            <person name="Bennetzen J.L."/>
            <person name="Dai X."/>
            <person name="Dawson M.W."/>
            <person name="Muller H.G."/>
            <person name="Kugler K."/>
            <person name="Rivarola-Duarte L."/>
            <person name="Spannagl M."/>
            <person name="Mayer K.F.X."/>
            <person name="Lu F.H."/>
            <person name="Bevan M.W."/>
            <person name="Leroy P."/>
            <person name="Li P."/>
            <person name="You F.M."/>
            <person name="Sun Q."/>
            <person name="Liu Z."/>
            <person name="Lyons E."/>
            <person name="Wicker T."/>
            <person name="Salzberg S.L."/>
            <person name="Devos K.M."/>
            <person name="Dvorak J."/>
        </authorList>
    </citation>
    <scope>NUCLEOTIDE SEQUENCE [LARGE SCALE GENOMIC DNA]</scope>
    <source>
        <strain evidence="1">cv. AL8/78</strain>
    </source>
</reference>
<keyword evidence="2" id="KW-1185">Reference proteome</keyword>
<evidence type="ECO:0000313" key="2">
    <source>
        <dbReference type="Proteomes" id="UP000015105"/>
    </source>
</evidence>
<dbReference type="EnsemblPlants" id="AET2Gv20404200.1">
    <property type="protein sequence ID" value="AET2Gv20404200.1"/>
    <property type="gene ID" value="AET2Gv20404200"/>
</dbReference>
<name>A0A453B7Z2_AEGTS</name>
<organism evidence="1 2">
    <name type="scientific">Aegilops tauschii subsp. strangulata</name>
    <name type="common">Goatgrass</name>
    <dbReference type="NCBI Taxonomy" id="200361"/>
    <lineage>
        <taxon>Eukaryota</taxon>
        <taxon>Viridiplantae</taxon>
        <taxon>Streptophyta</taxon>
        <taxon>Embryophyta</taxon>
        <taxon>Tracheophyta</taxon>
        <taxon>Spermatophyta</taxon>
        <taxon>Magnoliopsida</taxon>
        <taxon>Liliopsida</taxon>
        <taxon>Poales</taxon>
        <taxon>Poaceae</taxon>
        <taxon>BOP clade</taxon>
        <taxon>Pooideae</taxon>
        <taxon>Triticodae</taxon>
        <taxon>Triticeae</taxon>
        <taxon>Triticinae</taxon>
        <taxon>Aegilops</taxon>
    </lineage>
</organism>
<reference evidence="1" key="5">
    <citation type="journal article" date="2021" name="G3 (Bethesda)">
        <title>Aegilops tauschii genome assembly Aet v5.0 features greater sequence contiguity and improved annotation.</title>
        <authorList>
            <person name="Wang L."/>
            <person name="Zhu T."/>
            <person name="Rodriguez J.C."/>
            <person name="Deal K.R."/>
            <person name="Dubcovsky J."/>
            <person name="McGuire P.E."/>
            <person name="Lux T."/>
            <person name="Spannagl M."/>
            <person name="Mayer K.F.X."/>
            <person name="Baldrich P."/>
            <person name="Meyers B.C."/>
            <person name="Huo N."/>
            <person name="Gu Y.Q."/>
            <person name="Zhou H."/>
            <person name="Devos K.M."/>
            <person name="Bennetzen J.L."/>
            <person name="Unver T."/>
            <person name="Budak H."/>
            <person name="Gulick P.J."/>
            <person name="Galiba G."/>
            <person name="Kalapos B."/>
            <person name="Nelson D.R."/>
            <person name="Li P."/>
            <person name="You F.M."/>
            <person name="Luo M.C."/>
            <person name="Dvorak J."/>
        </authorList>
    </citation>
    <scope>NUCLEOTIDE SEQUENCE [LARGE SCALE GENOMIC DNA]</scope>
    <source>
        <strain evidence="1">cv. AL8/78</strain>
    </source>
</reference>
<reference evidence="2" key="2">
    <citation type="journal article" date="2017" name="Nat. Plants">
        <title>The Aegilops tauschii genome reveals multiple impacts of transposons.</title>
        <authorList>
            <person name="Zhao G."/>
            <person name="Zou C."/>
            <person name="Li K."/>
            <person name="Wang K."/>
            <person name="Li T."/>
            <person name="Gao L."/>
            <person name="Zhang X."/>
            <person name="Wang H."/>
            <person name="Yang Z."/>
            <person name="Liu X."/>
            <person name="Jiang W."/>
            <person name="Mao L."/>
            <person name="Kong X."/>
            <person name="Jiao Y."/>
            <person name="Jia J."/>
        </authorList>
    </citation>
    <scope>NUCLEOTIDE SEQUENCE [LARGE SCALE GENOMIC DNA]</scope>
    <source>
        <strain evidence="2">cv. AL8/78</strain>
    </source>
</reference>
<dbReference type="Gramene" id="AET2Gv20404200.1">
    <property type="protein sequence ID" value="AET2Gv20404200.1"/>
    <property type="gene ID" value="AET2Gv20404200"/>
</dbReference>
<evidence type="ECO:0000313" key="1">
    <source>
        <dbReference type="EnsemblPlants" id="AET2Gv20404200.1"/>
    </source>
</evidence>
<reference evidence="2" key="1">
    <citation type="journal article" date="2014" name="Science">
        <title>Ancient hybridizations among the ancestral genomes of bread wheat.</title>
        <authorList>
            <consortium name="International Wheat Genome Sequencing Consortium,"/>
            <person name="Marcussen T."/>
            <person name="Sandve S.R."/>
            <person name="Heier L."/>
            <person name="Spannagl M."/>
            <person name="Pfeifer M."/>
            <person name="Jakobsen K.S."/>
            <person name="Wulff B.B."/>
            <person name="Steuernagel B."/>
            <person name="Mayer K.F."/>
            <person name="Olsen O.A."/>
        </authorList>
    </citation>
    <scope>NUCLEOTIDE SEQUENCE [LARGE SCALE GENOMIC DNA]</scope>
    <source>
        <strain evidence="2">cv. AL8/78</strain>
    </source>
</reference>
<accession>A0A453B7Z2</accession>
<dbReference type="AlphaFoldDB" id="A0A453B7Z2"/>
<dbReference type="Proteomes" id="UP000015105">
    <property type="component" value="Chromosome 2D"/>
</dbReference>
<sequence length="180" mass="19632">ENWLTSFSNPVSLLSRPLISSPPLSAAASSLPPSPPFSTRRAVAVLLPVPPVRHRPIPPVRHRPIPPESRLGPTELTCERAGRLLLRLRAGWPTRCTAPGRFDPGTPRPIPDIIWPNSHPLLFESIYFSREISSEPLTNLGAPSGIAGTRRARTRSSCGSTRCMAILTRRSMGCTRGFAC</sequence>
<reference evidence="1" key="4">
    <citation type="submission" date="2019-03" db="UniProtKB">
        <authorList>
            <consortium name="EnsemblPlants"/>
        </authorList>
    </citation>
    <scope>IDENTIFICATION</scope>
</reference>
<proteinExistence type="predicted"/>